<dbReference type="EMBL" id="CP024923">
    <property type="protein sequence ID" value="ATY31310.1"/>
    <property type="molecule type" value="Genomic_DNA"/>
</dbReference>
<accession>A0A2K8MBP0</accession>
<evidence type="ECO:0000313" key="3">
    <source>
        <dbReference type="Proteomes" id="UP000229081"/>
    </source>
</evidence>
<gene>
    <name evidence="2" type="ORF">CVN68_04385</name>
</gene>
<feature type="chain" id="PRO_5014616442" evidence="1">
    <location>
        <begin position="19"/>
        <end position="200"/>
    </location>
</feature>
<organism evidence="2 3">
    <name type="scientific">Sphingomonas psychrotolerans</name>
    <dbReference type="NCBI Taxonomy" id="1327635"/>
    <lineage>
        <taxon>Bacteria</taxon>
        <taxon>Pseudomonadati</taxon>
        <taxon>Pseudomonadota</taxon>
        <taxon>Alphaproteobacteria</taxon>
        <taxon>Sphingomonadales</taxon>
        <taxon>Sphingomonadaceae</taxon>
        <taxon>Sphingomonas</taxon>
    </lineage>
</organism>
<feature type="signal peptide" evidence="1">
    <location>
        <begin position="1"/>
        <end position="18"/>
    </location>
</feature>
<dbReference type="KEGG" id="sphc:CVN68_04385"/>
<dbReference type="AlphaFoldDB" id="A0A2K8MBP0"/>
<dbReference type="RefSeq" id="WP_100281121.1">
    <property type="nucleotide sequence ID" value="NZ_CP024923.1"/>
</dbReference>
<name>A0A2K8MBP0_9SPHN</name>
<dbReference type="Proteomes" id="UP000229081">
    <property type="component" value="Chromosome"/>
</dbReference>
<keyword evidence="3" id="KW-1185">Reference proteome</keyword>
<sequence length="200" mass="21261">MKLLAIAISAFLASPAAAQHEAPQKLDPLAIQVVHNFGKCVARRTPSAVENLLAQDFRTPEYQEGLRRAMTGHSYCLTGGELKSAGLLLAGALAEGALMQNEGRGLAAKLAWREGATPVEARGELEAMGLCIVRKAPEATVQLLRTDPTSKQETVAMRGVTPFLSECTAKGQQLHINRPGLRAQIALAAYRVTHLPASGS</sequence>
<reference evidence="2 3" key="1">
    <citation type="submission" date="2017-11" db="EMBL/GenBank/DDBJ databases">
        <title>Complete genome sequence of Sphingomonas sp. Strain Cra20, a psychrotolerant potential plant growth promoting rhizobacteria.</title>
        <authorList>
            <person name="Luo Y."/>
        </authorList>
    </citation>
    <scope>NUCLEOTIDE SEQUENCE [LARGE SCALE GENOMIC DNA]</scope>
    <source>
        <strain evidence="2 3">Cra20</strain>
    </source>
</reference>
<proteinExistence type="predicted"/>
<keyword evidence="1" id="KW-0732">Signal</keyword>
<dbReference type="OrthoDB" id="7594653at2"/>
<protein>
    <submittedName>
        <fullName evidence="2">Uncharacterized protein</fullName>
    </submittedName>
</protein>
<evidence type="ECO:0000256" key="1">
    <source>
        <dbReference type="SAM" id="SignalP"/>
    </source>
</evidence>
<evidence type="ECO:0000313" key="2">
    <source>
        <dbReference type="EMBL" id="ATY31310.1"/>
    </source>
</evidence>